<keyword evidence="1" id="KW-0472">Membrane</keyword>
<feature type="chain" id="PRO_5022041276" evidence="2">
    <location>
        <begin position="26"/>
        <end position="94"/>
    </location>
</feature>
<keyword evidence="1" id="KW-0998">Cell outer membrane</keyword>
<keyword evidence="1" id="KW-1134">Transmembrane beta strand</keyword>
<evidence type="ECO:0000256" key="1">
    <source>
        <dbReference type="PROSITE-ProRule" id="PRU01360"/>
    </source>
</evidence>
<evidence type="ECO:0000313" key="5">
    <source>
        <dbReference type="Proteomes" id="UP000318148"/>
    </source>
</evidence>
<evidence type="ECO:0000259" key="3">
    <source>
        <dbReference type="Pfam" id="PF07715"/>
    </source>
</evidence>
<accession>A0A520LL84</accession>
<keyword evidence="2" id="KW-0732">Signal</keyword>
<feature type="non-terminal residue" evidence="4">
    <location>
        <position position="94"/>
    </location>
</feature>
<dbReference type="Pfam" id="PF07715">
    <property type="entry name" value="Plug"/>
    <property type="match status" value="1"/>
</dbReference>
<keyword evidence="1" id="KW-0813">Transport</keyword>
<keyword evidence="1" id="KW-0812">Transmembrane</keyword>
<dbReference type="InterPro" id="IPR037066">
    <property type="entry name" value="Plug_dom_sf"/>
</dbReference>
<gene>
    <name evidence="4" type="ORF">EVB02_02825</name>
</gene>
<sequence>MTSKLSKKVIASCLSGLLLSGGAFSQIDEIIVTAKKKEESLQDIPMSVSVTTAEQIEQSAIVDLLDLQSAVPALRINQLQKTTETNFIIRGFGN</sequence>
<dbReference type="AlphaFoldDB" id="A0A520LL84"/>
<dbReference type="InterPro" id="IPR039426">
    <property type="entry name" value="TonB-dep_rcpt-like"/>
</dbReference>
<protein>
    <submittedName>
        <fullName evidence="4">TonB-dependent receptor</fullName>
    </submittedName>
</protein>
<comment type="similarity">
    <text evidence="1">Belongs to the TonB-dependent receptor family.</text>
</comment>
<comment type="caution">
    <text evidence="4">The sequence shown here is derived from an EMBL/GenBank/DDBJ whole genome shotgun (WGS) entry which is preliminary data.</text>
</comment>
<feature type="domain" description="TonB-dependent receptor plug" evidence="3">
    <location>
        <begin position="41"/>
        <end position="93"/>
    </location>
</feature>
<dbReference type="Proteomes" id="UP000318148">
    <property type="component" value="Unassembled WGS sequence"/>
</dbReference>
<feature type="signal peptide" evidence="2">
    <location>
        <begin position="1"/>
        <end position="25"/>
    </location>
</feature>
<keyword evidence="4" id="KW-0675">Receptor</keyword>
<dbReference type="Gene3D" id="2.170.130.10">
    <property type="entry name" value="TonB-dependent receptor, plug domain"/>
    <property type="match status" value="1"/>
</dbReference>
<name>A0A520LL84_9GAMM</name>
<comment type="subcellular location">
    <subcellularLocation>
        <location evidence="1">Cell outer membrane</location>
        <topology evidence="1">Multi-pass membrane protein</topology>
    </subcellularLocation>
</comment>
<evidence type="ECO:0000313" key="4">
    <source>
        <dbReference type="EMBL" id="RZO06039.1"/>
    </source>
</evidence>
<dbReference type="SUPFAM" id="SSF56935">
    <property type="entry name" value="Porins"/>
    <property type="match status" value="1"/>
</dbReference>
<dbReference type="PROSITE" id="PS52016">
    <property type="entry name" value="TONB_DEPENDENT_REC_3"/>
    <property type="match status" value="1"/>
</dbReference>
<dbReference type="GO" id="GO:0009279">
    <property type="term" value="C:cell outer membrane"/>
    <property type="evidence" value="ECO:0007669"/>
    <property type="project" value="UniProtKB-SubCell"/>
</dbReference>
<evidence type="ECO:0000256" key="2">
    <source>
        <dbReference type="SAM" id="SignalP"/>
    </source>
</evidence>
<reference evidence="4 5" key="1">
    <citation type="submission" date="2019-02" db="EMBL/GenBank/DDBJ databases">
        <title>Prokaryotic population dynamics and viral predation in marine succession experiment using metagenomics: the confinement effect.</title>
        <authorList>
            <person name="Haro-Moreno J.M."/>
            <person name="Rodriguez-Valera F."/>
            <person name="Lopez-Perez M."/>
        </authorList>
    </citation>
    <scope>NUCLEOTIDE SEQUENCE [LARGE SCALE GENOMIC DNA]</scope>
    <source>
        <strain evidence="4">MED-G169</strain>
    </source>
</reference>
<organism evidence="4 5">
    <name type="scientific">SAR92 clade bacterium</name>
    <dbReference type="NCBI Taxonomy" id="2315479"/>
    <lineage>
        <taxon>Bacteria</taxon>
        <taxon>Pseudomonadati</taxon>
        <taxon>Pseudomonadota</taxon>
        <taxon>Gammaproteobacteria</taxon>
        <taxon>Cellvibrionales</taxon>
        <taxon>Porticoccaceae</taxon>
        <taxon>SAR92 clade</taxon>
    </lineage>
</organism>
<dbReference type="EMBL" id="SHBO01000031">
    <property type="protein sequence ID" value="RZO06039.1"/>
    <property type="molecule type" value="Genomic_DNA"/>
</dbReference>
<proteinExistence type="inferred from homology"/>
<dbReference type="InterPro" id="IPR012910">
    <property type="entry name" value="Plug_dom"/>
</dbReference>